<keyword evidence="9" id="KW-0675">Receptor</keyword>
<dbReference type="InterPro" id="IPR029016">
    <property type="entry name" value="GAF-like_dom_sf"/>
</dbReference>
<reference evidence="13" key="1">
    <citation type="journal article" date="2019" name="Int. J. Syst. Evol. Microbiol.">
        <title>The Global Catalogue of Microorganisms (GCM) 10K type strain sequencing project: providing services to taxonomists for standard genome sequencing and annotation.</title>
        <authorList>
            <consortium name="The Broad Institute Genomics Platform"/>
            <consortium name="The Broad Institute Genome Sequencing Center for Infectious Disease"/>
            <person name="Wu L."/>
            <person name="Ma J."/>
        </authorList>
    </citation>
    <scope>NUCLEOTIDE SEQUENCE [LARGE SCALE GENOMIC DNA]</scope>
    <source>
        <strain evidence="13">JCM 17925</strain>
    </source>
</reference>
<evidence type="ECO:0000256" key="6">
    <source>
        <dbReference type="ARBA" id="ARBA00022679"/>
    </source>
</evidence>
<dbReference type="GO" id="GO:0005524">
    <property type="term" value="F:ATP binding"/>
    <property type="evidence" value="ECO:0007669"/>
    <property type="project" value="UniProtKB-KW"/>
</dbReference>
<evidence type="ECO:0000256" key="2">
    <source>
        <dbReference type="ARBA" id="ARBA00006402"/>
    </source>
</evidence>
<gene>
    <name evidence="12" type="ORF">GCM10023187_11700</name>
</gene>
<accession>A0ABP8K281</accession>
<name>A0ABP8K281_9BACT</name>
<dbReference type="SMART" id="SM00388">
    <property type="entry name" value="HisKA"/>
    <property type="match status" value="1"/>
</dbReference>
<organism evidence="12 13">
    <name type="scientific">Nibrella viscosa</name>
    <dbReference type="NCBI Taxonomy" id="1084524"/>
    <lineage>
        <taxon>Bacteria</taxon>
        <taxon>Pseudomonadati</taxon>
        <taxon>Bacteroidota</taxon>
        <taxon>Cytophagia</taxon>
        <taxon>Cytophagales</taxon>
        <taxon>Spirosomataceae</taxon>
        <taxon>Nibrella</taxon>
    </lineage>
</organism>
<dbReference type="Gene3D" id="3.30.450.20">
    <property type="entry name" value="PAS domain"/>
    <property type="match status" value="1"/>
</dbReference>
<dbReference type="InterPro" id="IPR001294">
    <property type="entry name" value="Phytochrome"/>
</dbReference>
<dbReference type="SMART" id="SM00065">
    <property type="entry name" value="GAF"/>
    <property type="match status" value="1"/>
</dbReference>
<protein>
    <recommendedName>
        <fullName evidence="3">histidine kinase</fullName>
        <ecNumber evidence="3">2.7.13.3</ecNumber>
    </recommendedName>
</protein>
<dbReference type="RefSeq" id="WP_345264899.1">
    <property type="nucleotide sequence ID" value="NZ_BAABHB010000002.1"/>
</dbReference>
<comment type="catalytic activity">
    <reaction evidence="1">
        <text>ATP + protein L-histidine = ADP + protein N-phospho-L-histidine.</text>
        <dbReference type="EC" id="2.7.13.3"/>
    </reaction>
</comment>
<keyword evidence="7" id="KW-0418">Kinase</keyword>
<dbReference type="SMART" id="SM00387">
    <property type="entry name" value="HATPase_c"/>
    <property type="match status" value="1"/>
</dbReference>
<dbReference type="PROSITE" id="PS50109">
    <property type="entry name" value="HIS_KIN"/>
    <property type="match status" value="1"/>
</dbReference>
<dbReference type="InterPro" id="IPR036097">
    <property type="entry name" value="HisK_dim/P_sf"/>
</dbReference>
<feature type="domain" description="Phytochrome chromophore attachment site" evidence="10">
    <location>
        <begin position="151"/>
        <end position="313"/>
    </location>
</feature>
<dbReference type="PANTHER" id="PTHR42878:SF15">
    <property type="entry name" value="BACTERIOPHYTOCHROME"/>
    <property type="match status" value="1"/>
</dbReference>
<evidence type="ECO:0000256" key="9">
    <source>
        <dbReference type="ARBA" id="ARBA00023170"/>
    </source>
</evidence>
<proteinExistence type="inferred from homology"/>
<dbReference type="InterPro" id="IPR003661">
    <property type="entry name" value="HisK_dim/P_dom"/>
</dbReference>
<dbReference type="InterPro" id="IPR035965">
    <property type="entry name" value="PAS-like_dom_sf"/>
</dbReference>
<keyword evidence="12" id="KW-0067">ATP-binding</keyword>
<dbReference type="Pfam" id="PF01590">
    <property type="entry name" value="GAF"/>
    <property type="match status" value="1"/>
</dbReference>
<keyword evidence="4" id="KW-0600">Photoreceptor protein</keyword>
<evidence type="ECO:0000256" key="4">
    <source>
        <dbReference type="ARBA" id="ARBA00022543"/>
    </source>
</evidence>
<feature type="domain" description="Histidine kinase" evidence="11">
    <location>
        <begin position="535"/>
        <end position="749"/>
    </location>
</feature>
<evidence type="ECO:0000259" key="11">
    <source>
        <dbReference type="PROSITE" id="PS50109"/>
    </source>
</evidence>
<dbReference type="InterPro" id="IPR003594">
    <property type="entry name" value="HATPase_dom"/>
</dbReference>
<dbReference type="EC" id="2.7.13.3" evidence="3"/>
<dbReference type="Pfam" id="PF00360">
    <property type="entry name" value="PHY"/>
    <property type="match status" value="1"/>
</dbReference>
<dbReference type="PANTHER" id="PTHR42878">
    <property type="entry name" value="TWO-COMPONENT HISTIDINE KINASE"/>
    <property type="match status" value="1"/>
</dbReference>
<dbReference type="InterPro" id="IPR043150">
    <property type="entry name" value="Phytochrome_PHY_sf"/>
</dbReference>
<evidence type="ECO:0000256" key="1">
    <source>
        <dbReference type="ARBA" id="ARBA00000085"/>
    </source>
</evidence>
<dbReference type="InterPro" id="IPR050351">
    <property type="entry name" value="BphY/WalK/GraS-like"/>
</dbReference>
<dbReference type="InterPro" id="IPR005467">
    <property type="entry name" value="His_kinase_dom"/>
</dbReference>
<dbReference type="SUPFAM" id="SSF55785">
    <property type="entry name" value="PYP-like sensor domain (PAS domain)"/>
    <property type="match status" value="1"/>
</dbReference>
<evidence type="ECO:0000313" key="13">
    <source>
        <dbReference type="Proteomes" id="UP001500936"/>
    </source>
</evidence>
<evidence type="ECO:0000313" key="12">
    <source>
        <dbReference type="EMBL" id="GAA4399584.1"/>
    </source>
</evidence>
<dbReference type="Pfam" id="PF08446">
    <property type="entry name" value="PAS_2"/>
    <property type="match status" value="1"/>
</dbReference>
<dbReference type="InterPro" id="IPR003018">
    <property type="entry name" value="GAF"/>
</dbReference>
<dbReference type="CDD" id="cd00082">
    <property type="entry name" value="HisKA"/>
    <property type="match status" value="1"/>
</dbReference>
<dbReference type="SUPFAM" id="SSF55781">
    <property type="entry name" value="GAF domain-like"/>
    <property type="match status" value="2"/>
</dbReference>
<dbReference type="SUPFAM" id="SSF47384">
    <property type="entry name" value="Homodimeric domain of signal transducing histidine kinase"/>
    <property type="match status" value="1"/>
</dbReference>
<comment type="similarity">
    <text evidence="2">In the N-terminal section; belongs to the phytochrome family.</text>
</comment>
<dbReference type="Gene3D" id="3.30.565.10">
    <property type="entry name" value="Histidine kinase-like ATPase, C-terminal domain"/>
    <property type="match status" value="1"/>
</dbReference>
<dbReference type="InterPro" id="IPR013654">
    <property type="entry name" value="PAS_2"/>
</dbReference>
<comment type="caution">
    <text evidence="12">The sequence shown here is derived from an EMBL/GenBank/DDBJ whole genome shotgun (WGS) entry which is preliminary data.</text>
</comment>
<keyword evidence="5" id="KW-0716">Sensory transduction</keyword>
<dbReference type="Pfam" id="PF00512">
    <property type="entry name" value="HisKA"/>
    <property type="match status" value="1"/>
</dbReference>
<keyword evidence="13" id="KW-1185">Reference proteome</keyword>
<keyword evidence="12" id="KW-0547">Nucleotide-binding</keyword>
<dbReference type="EMBL" id="BAABHB010000002">
    <property type="protein sequence ID" value="GAA4399584.1"/>
    <property type="molecule type" value="Genomic_DNA"/>
</dbReference>
<dbReference type="Gene3D" id="3.30.450.270">
    <property type="match status" value="1"/>
</dbReference>
<dbReference type="Gene3D" id="3.30.450.40">
    <property type="match status" value="1"/>
</dbReference>
<dbReference type="PRINTS" id="PR01033">
    <property type="entry name" value="PHYTOCHROME"/>
</dbReference>
<dbReference type="Gene3D" id="1.10.287.130">
    <property type="match status" value="1"/>
</dbReference>
<evidence type="ECO:0000256" key="3">
    <source>
        <dbReference type="ARBA" id="ARBA00012438"/>
    </source>
</evidence>
<dbReference type="PROSITE" id="PS50046">
    <property type="entry name" value="PHYTOCHROME_2"/>
    <property type="match status" value="1"/>
</dbReference>
<evidence type="ECO:0000256" key="5">
    <source>
        <dbReference type="ARBA" id="ARBA00022606"/>
    </source>
</evidence>
<dbReference type="InterPro" id="IPR013515">
    <property type="entry name" value="Phytochrome_cen-reg"/>
</dbReference>
<dbReference type="Proteomes" id="UP001500936">
    <property type="component" value="Unassembled WGS sequence"/>
</dbReference>
<dbReference type="SUPFAM" id="SSF55874">
    <property type="entry name" value="ATPase domain of HSP90 chaperone/DNA topoisomerase II/histidine kinase"/>
    <property type="match status" value="1"/>
</dbReference>
<keyword evidence="6" id="KW-0808">Transferase</keyword>
<keyword evidence="8" id="KW-0157">Chromophore</keyword>
<evidence type="ECO:0000256" key="7">
    <source>
        <dbReference type="ARBA" id="ARBA00022777"/>
    </source>
</evidence>
<evidence type="ECO:0000259" key="10">
    <source>
        <dbReference type="PROSITE" id="PS50046"/>
    </source>
</evidence>
<dbReference type="Pfam" id="PF02518">
    <property type="entry name" value="HATPase_c"/>
    <property type="match status" value="1"/>
</dbReference>
<evidence type="ECO:0000256" key="8">
    <source>
        <dbReference type="ARBA" id="ARBA00022991"/>
    </source>
</evidence>
<dbReference type="InterPro" id="IPR016132">
    <property type="entry name" value="Phyto_chromo_attachment"/>
</dbReference>
<sequence length="755" mass="85859">MNFDKKNLFQADISNCEREPIHIPGRIQAHGFLLAVSPDTYTIIQASENVREHLGIPADQLIGKRLNSLQAGTRFLGDLLTDLLNLGLRNQSLEAMNPYRINLQEQEWNLVSHQHDNAVILEFEPAMIHTSGQHLQRLLAQSLSTIKASWSMDQLLDNAARQVKKITGYDRVMIYRFWPDWHGEVVAEVKEDNLEPFLGLHYPASDIPRQARELYKTNRVRCISNVYQPDSALYPVLYADRKRPLDLTHSLLRAVSPVHIEYLKNMGVQASMSISLMYQGELWGLISCHNYTPRQIDYSARVSVDLVGQLLSAALEYHKDEDDQSFTQQIKEAGQTLFSHMLKDWNIVRGLTQYETTALDINSATGAALFFEGKLHTLGQTPSDNEIHGLIGWLQTTNTDTVIQTTHLANQYPPAATFSAVASGLLAIPLSREMNEYLLWFKPEQIHSVSWAGNPEKAVNIHENGSIKISPRTSFARWVQEVRQTSAPWKDAEIATALKLREDILHVVAKKANEIRLLHEKLRKAYEELDAFSYTVSHDLRSPLSTIKSYSEIILEEYGEEFNDDARTLFTKVIRATDRMNILIRNIMDYSRMGQNDLQVQSVDMRKLLSRLREETLVTEKSRALTINILNTPPVVGDPIMVLQVFSNLLSNAAKYSRQAQSAVIEVNGFRNEYEIVYSVKDNGVGIDMKQSGRVFDLFKRLENTGQTEGNGVGLSIVKQIMNRHKGKVWFDSQPSRQTTFYVAFPHMPVAQKNQ</sequence>
<dbReference type="InterPro" id="IPR036890">
    <property type="entry name" value="HATPase_C_sf"/>
</dbReference>